<protein>
    <submittedName>
        <fullName evidence="1">Uncharacterized protein</fullName>
    </submittedName>
</protein>
<evidence type="ECO:0000313" key="1">
    <source>
        <dbReference type="EMBL" id="MDN7245612.1"/>
    </source>
</evidence>
<reference evidence="1 2" key="1">
    <citation type="submission" date="2023-07" db="EMBL/GenBank/DDBJ databases">
        <title>Novel species in genus Planococcus.</title>
        <authorList>
            <person name="Ning S."/>
        </authorList>
    </citation>
    <scope>NUCLEOTIDE SEQUENCE [LARGE SCALE GENOMIC DNA]</scope>
    <source>
        <strain evidence="1 2">N017</strain>
    </source>
</reference>
<dbReference type="Proteomes" id="UP001172142">
    <property type="component" value="Unassembled WGS sequence"/>
</dbReference>
<comment type="caution">
    <text evidence="1">The sequence shown here is derived from an EMBL/GenBank/DDBJ whole genome shotgun (WGS) entry which is preliminary data.</text>
</comment>
<dbReference type="EMBL" id="JAUJWU010000002">
    <property type="protein sequence ID" value="MDN7245612.1"/>
    <property type="molecule type" value="Genomic_DNA"/>
</dbReference>
<dbReference type="RefSeq" id="WP_301856249.1">
    <property type="nucleotide sequence ID" value="NZ_JAUJWU010000002.1"/>
</dbReference>
<gene>
    <name evidence="1" type="ORF">QWY13_08870</name>
</gene>
<proteinExistence type="predicted"/>
<name>A0ABT8NCI9_9BACL</name>
<accession>A0ABT8NCI9</accession>
<sequence length="227" mass="26551">MAEIWIAEEKVSNKFLEELGHYIRFNGELDSAYFISADGEGYVEQNKKILLEFLLCQNRYPLFVTFIVYEEQTGEYRAFLHENNIDFTLSSLEEKRTYYDFSGKHQYQPPCFTARINDSDSLALLLNKTYWLAAENEFFSISFSDNLLFELGEVVEWKRKRKRSIASFKIGQETTFMTIFHDGAGFYLFSNEEKYFPMEKLVSNLPKGTVITQINDTLVTGNNVKEE</sequence>
<keyword evidence="2" id="KW-1185">Reference proteome</keyword>
<organism evidence="1 2">
    <name type="scientific">Planococcus shenhongbingii</name>
    <dbReference type="NCBI Taxonomy" id="3058398"/>
    <lineage>
        <taxon>Bacteria</taxon>
        <taxon>Bacillati</taxon>
        <taxon>Bacillota</taxon>
        <taxon>Bacilli</taxon>
        <taxon>Bacillales</taxon>
        <taxon>Caryophanaceae</taxon>
        <taxon>Planococcus</taxon>
    </lineage>
</organism>
<evidence type="ECO:0000313" key="2">
    <source>
        <dbReference type="Proteomes" id="UP001172142"/>
    </source>
</evidence>